<evidence type="ECO:0000256" key="6">
    <source>
        <dbReference type="SAM" id="SignalP"/>
    </source>
</evidence>
<evidence type="ECO:0000313" key="8">
    <source>
        <dbReference type="Proteomes" id="UP000575083"/>
    </source>
</evidence>
<keyword evidence="4 5" id="KW-0408">Iron</keyword>
<accession>A0A7X0PBZ9</accession>
<evidence type="ECO:0000313" key="7">
    <source>
        <dbReference type="EMBL" id="MBB6559118.1"/>
    </source>
</evidence>
<dbReference type="GO" id="GO:0010436">
    <property type="term" value="F:carotenoid dioxygenase activity"/>
    <property type="evidence" value="ECO:0007669"/>
    <property type="project" value="TreeGrafter"/>
</dbReference>
<dbReference type="RefSeq" id="WP_184856556.1">
    <property type="nucleotide sequence ID" value="NZ_JACHLK010000003.1"/>
</dbReference>
<name>A0A7X0PBZ9_9BURK</name>
<keyword evidence="3" id="KW-0560">Oxidoreductase</keyword>
<keyword evidence="2 5" id="KW-0479">Metal-binding</keyword>
<dbReference type="PANTHER" id="PTHR10543:SF89">
    <property type="entry name" value="CAROTENOID 9,10(9',10')-CLEAVAGE DIOXYGENASE 1"/>
    <property type="match status" value="1"/>
</dbReference>
<keyword evidence="6" id="KW-0732">Signal</keyword>
<evidence type="ECO:0000256" key="3">
    <source>
        <dbReference type="ARBA" id="ARBA00023002"/>
    </source>
</evidence>
<evidence type="ECO:0000256" key="5">
    <source>
        <dbReference type="PIRSR" id="PIRSR604294-1"/>
    </source>
</evidence>
<dbReference type="AlphaFoldDB" id="A0A7X0PBZ9"/>
<organism evidence="7 8">
    <name type="scientific">Acidovorax soli</name>
    <dbReference type="NCBI Taxonomy" id="592050"/>
    <lineage>
        <taxon>Bacteria</taxon>
        <taxon>Pseudomonadati</taxon>
        <taxon>Pseudomonadota</taxon>
        <taxon>Betaproteobacteria</taxon>
        <taxon>Burkholderiales</taxon>
        <taxon>Comamonadaceae</taxon>
        <taxon>Acidovorax</taxon>
    </lineage>
</organism>
<proteinExistence type="inferred from homology"/>
<reference evidence="7 8" key="1">
    <citation type="submission" date="2020-08" db="EMBL/GenBank/DDBJ databases">
        <title>Functional genomics of gut bacteria from endangered species of beetles.</title>
        <authorList>
            <person name="Carlos-Shanley C."/>
        </authorList>
    </citation>
    <scope>NUCLEOTIDE SEQUENCE [LARGE SCALE GENOMIC DNA]</scope>
    <source>
        <strain evidence="7 8">S00198</strain>
    </source>
</reference>
<keyword evidence="7" id="KW-0223">Dioxygenase</keyword>
<dbReference type="GO" id="GO:0016121">
    <property type="term" value="P:carotene catabolic process"/>
    <property type="evidence" value="ECO:0007669"/>
    <property type="project" value="TreeGrafter"/>
</dbReference>
<dbReference type="PANTHER" id="PTHR10543">
    <property type="entry name" value="BETA-CAROTENE DIOXYGENASE"/>
    <property type="match status" value="1"/>
</dbReference>
<protein>
    <submittedName>
        <fullName evidence="7">Carotenoid cleavage dioxygenase</fullName>
    </submittedName>
</protein>
<comment type="caution">
    <text evidence="7">The sequence shown here is derived from an EMBL/GenBank/DDBJ whole genome shotgun (WGS) entry which is preliminary data.</text>
</comment>
<dbReference type="GO" id="GO:0046872">
    <property type="term" value="F:metal ion binding"/>
    <property type="evidence" value="ECO:0007669"/>
    <property type="project" value="UniProtKB-KW"/>
</dbReference>
<dbReference type="PROSITE" id="PS51318">
    <property type="entry name" value="TAT"/>
    <property type="match status" value="1"/>
</dbReference>
<gene>
    <name evidence="7" type="ORF">HNP48_001785</name>
</gene>
<feature type="signal peptide" evidence="6">
    <location>
        <begin position="1"/>
        <end position="31"/>
    </location>
</feature>
<feature type="binding site" evidence="5">
    <location>
        <position position="256"/>
    </location>
    <ligand>
        <name>Fe cation</name>
        <dbReference type="ChEBI" id="CHEBI:24875"/>
        <note>catalytic</note>
    </ligand>
</feature>
<feature type="binding site" evidence="5">
    <location>
        <position position="504"/>
    </location>
    <ligand>
        <name>Fe cation</name>
        <dbReference type="ChEBI" id="CHEBI:24875"/>
        <note>catalytic</note>
    </ligand>
</feature>
<dbReference type="Pfam" id="PF03055">
    <property type="entry name" value="RPE65"/>
    <property type="match status" value="1"/>
</dbReference>
<evidence type="ECO:0000256" key="1">
    <source>
        <dbReference type="ARBA" id="ARBA00006787"/>
    </source>
</evidence>
<keyword evidence="8" id="KW-1185">Reference proteome</keyword>
<feature type="binding site" evidence="5">
    <location>
        <position position="210"/>
    </location>
    <ligand>
        <name>Fe cation</name>
        <dbReference type="ChEBI" id="CHEBI:24875"/>
        <note>catalytic</note>
    </ligand>
</feature>
<sequence>MDRRLFCQSLALGSAGSALGALPVLPSTAHAGTPEAGSTLNAFTQQRSRAPWTLGFEGLQNDLPPVAMRLRGQLPKDLRGTLLRNGPAQHTLGEVRYQHWFDGDGMIQQYRFSDQGLHHQGRFLRTEKFLAENAAGRRLLHSFGTEVAGARPMPTADAGNVANTSVVHHAGETLALWEGGSATRFDASTLETGALKTWTPEHAGMPFSAHPKIGADGSLWNFGVSSTHGLLSIYQVSARGQVRTATLKVPDIAMVHDFAMTEQHLVFLLPPLIFDRERAHAGSTFMDSHVWKPELGMRALVLHKDRLDQPQWMELPAGFLFHTGNAWEDRHGVIHLDYVRTADASGVAQGFRALMRGEFSGEPAHAVALVELDTRSGRARQTLLPHHAEFPRIDQRFVGRRHTQLFMAERVAVSDRPGFDSVARLHLESGKVDRYRYGADVMVEEHVFIPARRAGSKEGEGWLVGSALDLRSQRTLLSVFDARRLAQGPVAQGSMDRPLPLGFHGTFIAA</sequence>
<feature type="binding site" evidence="5">
    <location>
        <position position="322"/>
    </location>
    <ligand>
        <name>Fe cation</name>
        <dbReference type="ChEBI" id="CHEBI:24875"/>
        <note>catalytic</note>
    </ligand>
</feature>
<dbReference type="InterPro" id="IPR004294">
    <property type="entry name" value="Carotenoid_Oase"/>
</dbReference>
<evidence type="ECO:0000256" key="4">
    <source>
        <dbReference type="ARBA" id="ARBA00023004"/>
    </source>
</evidence>
<evidence type="ECO:0000256" key="2">
    <source>
        <dbReference type="ARBA" id="ARBA00022723"/>
    </source>
</evidence>
<dbReference type="InterPro" id="IPR006311">
    <property type="entry name" value="TAT_signal"/>
</dbReference>
<dbReference type="EMBL" id="JACHLK010000003">
    <property type="protein sequence ID" value="MBB6559118.1"/>
    <property type="molecule type" value="Genomic_DNA"/>
</dbReference>
<feature type="chain" id="PRO_5030799786" evidence="6">
    <location>
        <begin position="32"/>
        <end position="510"/>
    </location>
</feature>
<dbReference type="Proteomes" id="UP000575083">
    <property type="component" value="Unassembled WGS sequence"/>
</dbReference>
<comment type="cofactor">
    <cofactor evidence="5">
        <name>Fe(2+)</name>
        <dbReference type="ChEBI" id="CHEBI:29033"/>
    </cofactor>
    <text evidence="5">Binds 1 Fe(2+) ion per subunit.</text>
</comment>
<comment type="similarity">
    <text evidence="1">Belongs to the carotenoid oxygenase family.</text>
</comment>